<feature type="compositionally biased region" description="Polar residues" evidence="4">
    <location>
        <begin position="845"/>
        <end position="854"/>
    </location>
</feature>
<dbReference type="InterPro" id="IPR015943">
    <property type="entry name" value="WD40/YVTN_repeat-like_dom_sf"/>
</dbReference>
<keyword evidence="6" id="KW-1185">Reference proteome</keyword>
<feature type="compositionally biased region" description="Basic residues" evidence="4">
    <location>
        <begin position="493"/>
        <end position="505"/>
    </location>
</feature>
<evidence type="ECO:0000313" key="5">
    <source>
        <dbReference type="EMBL" id="KAJ8532945.1"/>
    </source>
</evidence>
<comment type="caution">
    <text evidence="5">The sequence shown here is derived from an EMBL/GenBank/DDBJ whole genome shotgun (WGS) entry which is preliminary data.</text>
</comment>
<feature type="compositionally biased region" description="Basic and acidic residues" evidence="4">
    <location>
        <begin position="128"/>
        <end position="140"/>
    </location>
</feature>
<dbReference type="EMBL" id="JAJAGQ010000020">
    <property type="protein sequence ID" value="KAJ8532945.1"/>
    <property type="molecule type" value="Genomic_DNA"/>
</dbReference>
<feature type="compositionally biased region" description="Polar residues" evidence="4">
    <location>
        <begin position="449"/>
        <end position="467"/>
    </location>
</feature>
<reference evidence="6" key="1">
    <citation type="journal article" date="2023" name="Proc. Natl. Acad. Sci. U.S.A.">
        <title>Genomic and structural basis for evolution of tropane alkaloid biosynthesis.</title>
        <authorList>
            <person name="Wanga Y.-J."/>
            <person name="Taina T."/>
            <person name="Yua J.-Y."/>
            <person name="Lia J."/>
            <person name="Xua B."/>
            <person name="Chenc J."/>
            <person name="D'Auriad J.C."/>
            <person name="Huanga J.-P."/>
            <person name="Huanga S.-X."/>
        </authorList>
    </citation>
    <scope>NUCLEOTIDE SEQUENCE [LARGE SCALE GENOMIC DNA]</scope>
    <source>
        <strain evidence="6">cv. KIB-2019</strain>
    </source>
</reference>
<dbReference type="InterPro" id="IPR040324">
    <property type="entry name" value="WDR44/Dgr2"/>
</dbReference>
<dbReference type="PROSITE" id="PS50294">
    <property type="entry name" value="WD_REPEATS_REGION"/>
    <property type="match status" value="3"/>
</dbReference>
<feature type="compositionally biased region" description="Polar residues" evidence="4">
    <location>
        <begin position="799"/>
        <end position="811"/>
    </location>
</feature>
<evidence type="ECO:0000256" key="3">
    <source>
        <dbReference type="PROSITE-ProRule" id="PRU00221"/>
    </source>
</evidence>
<accession>A0A9Q1LEW6</accession>
<dbReference type="Proteomes" id="UP001152561">
    <property type="component" value="Unassembled WGS sequence"/>
</dbReference>
<feature type="repeat" description="WD" evidence="3">
    <location>
        <begin position="395"/>
        <end position="436"/>
    </location>
</feature>
<protein>
    <recommendedName>
        <fullName evidence="7">WD repeat-containing protein 44</fullName>
    </recommendedName>
</protein>
<feature type="region of interest" description="Disordered" evidence="4">
    <location>
        <begin position="128"/>
        <end position="158"/>
    </location>
</feature>
<evidence type="ECO:0008006" key="7">
    <source>
        <dbReference type="Google" id="ProtNLM"/>
    </source>
</evidence>
<feature type="compositionally biased region" description="Low complexity" evidence="4">
    <location>
        <begin position="855"/>
        <end position="897"/>
    </location>
</feature>
<dbReference type="InterPro" id="IPR020472">
    <property type="entry name" value="WD40_PAC1"/>
</dbReference>
<name>A0A9Q1LEW6_9SOLA</name>
<feature type="repeat" description="WD" evidence="3">
    <location>
        <begin position="715"/>
        <end position="736"/>
    </location>
</feature>
<dbReference type="PANTHER" id="PTHR14221:SF63">
    <property type="entry name" value="WD REPEAT-CONTAINING PROTEIN 44-LIKE"/>
    <property type="match status" value="1"/>
</dbReference>
<feature type="region of interest" description="Disordered" evidence="4">
    <location>
        <begin position="347"/>
        <end position="376"/>
    </location>
</feature>
<dbReference type="Gene3D" id="2.130.10.10">
    <property type="entry name" value="YVTN repeat-like/Quinoprotein amine dehydrogenase"/>
    <property type="match status" value="2"/>
</dbReference>
<evidence type="ECO:0000256" key="1">
    <source>
        <dbReference type="ARBA" id="ARBA00022574"/>
    </source>
</evidence>
<proteinExistence type="predicted"/>
<feature type="repeat" description="WD" evidence="3">
    <location>
        <begin position="529"/>
        <end position="569"/>
    </location>
</feature>
<sequence length="942" mass="104591">MDRKTLTMNWDGLGEEDDDDNFFESRDRLSTAIPLDLGSSGSDNDDDFEDSRLSFVSTLSSASIKKFQGIEIEAVSEDSFSSADYGMWMAEPGDIKERRKRLLQGMGLSSNKDLLKLKSAKIVRAISRKVDKRQDSKPPKADSSPAKGLNQKQQPVALVRSRSDGDIQYFSVNTKKRKEELIGDISKQRLTRTFSGVLAPSIGTCQLTGSVRMSPRKNRSGSLMQNGGDMSSTLSNGSPDVGFASFFLIKNLDTGKEFIVKESNEHGMWNKLSDIQTGKQLTMDEFEKHVGYSPVVKELMRRVNGSRNHDDERKLSPNSYLSKRFRNSKRRGVALLKNIKGVAHSMSGKIIDKEREQPVPEEQQKPNKNSSKWTKVRQHGKTCKEFTALHLCQEIHAHEGSIWTIRFSSDAHYLATAGEDTLIHIWEVQECEVTNDLAGAASASPIHPTASSFSASPIHPTASSLSASPVHPIARSNSDRPPLPESGHMTSERRKKGKVSHKKKGNSVPEYVKVPETVFSLSEKPICTLKGHQEDVLDLSWSRSQLLLSSSIDKTVRLWNVETQTCLKMFAHNDYVTCIQINPMDDDYFISGSLDAKVRIWNIPDRKVVDWTDLHEMVTATCFTPDGQGALIGSHKGSCRMYTTSECKLEQKDNIEIQPKKNSQLKKVTGLQFAPRNPAEVLITSADSRIRIFDGSEMIYKFRGFRNTSSQIAASFSSDGKYIISASEDSHVYIWKREEPKSPSGKPRTSISVQAHERFQCKDVSVAIPWPGSVKNEAPLVEMHSKRHSKRFLPPQYPTVGSPTKENSDLANSKRHLPPLNVARNKSNALERVQSSREEEDLAQLSRTDSGTGPSESFASGSSSTRFGDSPSISASSSSRSQSWSSSWSQDGSNSHGSNVIQATAWGMVIVTATLGGEIKVYQNFGLPLKAGRQTNLFRDLT</sequence>
<dbReference type="Pfam" id="PF00400">
    <property type="entry name" value="WD40"/>
    <property type="match status" value="4"/>
</dbReference>
<feature type="repeat" description="WD" evidence="3">
    <location>
        <begin position="569"/>
        <end position="603"/>
    </location>
</feature>
<evidence type="ECO:0000256" key="2">
    <source>
        <dbReference type="ARBA" id="ARBA00022737"/>
    </source>
</evidence>
<evidence type="ECO:0000313" key="6">
    <source>
        <dbReference type="Proteomes" id="UP001152561"/>
    </source>
</evidence>
<dbReference type="SMART" id="SM00320">
    <property type="entry name" value="WD40"/>
    <property type="match status" value="6"/>
</dbReference>
<feature type="region of interest" description="Disordered" evidence="4">
    <location>
        <begin position="1"/>
        <end position="21"/>
    </location>
</feature>
<keyword evidence="1 3" id="KW-0853">WD repeat</keyword>
<keyword evidence="2" id="KW-0677">Repeat</keyword>
<feature type="compositionally biased region" description="Basic and acidic residues" evidence="4">
    <location>
        <begin position="350"/>
        <end position="365"/>
    </location>
</feature>
<dbReference type="PROSITE" id="PS00678">
    <property type="entry name" value="WD_REPEATS_1"/>
    <property type="match status" value="2"/>
</dbReference>
<dbReference type="InterPro" id="IPR036322">
    <property type="entry name" value="WD40_repeat_dom_sf"/>
</dbReference>
<dbReference type="PRINTS" id="PR00320">
    <property type="entry name" value="GPROTEINBRPT"/>
</dbReference>
<evidence type="ECO:0000256" key="4">
    <source>
        <dbReference type="SAM" id="MobiDB-lite"/>
    </source>
</evidence>
<feature type="region of interest" description="Disordered" evidence="4">
    <location>
        <begin position="442"/>
        <end position="507"/>
    </location>
</feature>
<dbReference type="PANTHER" id="PTHR14221">
    <property type="entry name" value="WD REPEAT DOMAIN 44"/>
    <property type="match status" value="1"/>
</dbReference>
<dbReference type="InterPro" id="IPR001680">
    <property type="entry name" value="WD40_rpt"/>
</dbReference>
<dbReference type="AlphaFoldDB" id="A0A9Q1LEW6"/>
<feature type="region of interest" description="Disordered" evidence="4">
    <location>
        <begin position="785"/>
        <end position="897"/>
    </location>
</feature>
<gene>
    <name evidence="5" type="ORF">K7X08_015834</name>
</gene>
<dbReference type="PROSITE" id="PS50082">
    <property type="entry name" value="WD_REPEATS_2"/>
    <property type="match status" value="4"/>
</dbReference>
<dbReference type="SUPFAM" id="SSF50978">
    <property type="entry name" value="WD40 repeat-like"/>
    <property type="match status" value="1"/>
</dbReference>
<dbReference type="OrthoDB" id="408728at2759"/>
<organism evidence="5 6">
    <name type="scientific">Anisodus acutangulus</name>
    <dbReference type="NCBI Taxonomy" id="402998"/>
    <lineage>
        <taxon>Eukaryota</taxon>
        <taxon>Viridiplantae</taxon>
        <taxon>Streptophyta</taxon>
        <taxon>Embryophyta</taxon>
        <taxon>Tracheophyta</taxon>
        <taxon>Spermatophyta</taxon>
        <taxon>Magnoliopsida</taxon>
        <taxon>eudicotyledons</taxon>
        <taxon>Gunneridae</taxon>
        <taxon>Pentapetalae</taxon>
        <taxon>asterids</taxon>
        <taxon>lamiids</taxon>
        <taxon>Solanales</taxon>
        <taxon>Solanaceae</taxon>
        <taxon>Solanoideae</taxon>
        <taxon>Hyoscyameae</taxon>
        <taxon>Anisodus</taxon>
    </lineage>
</organism>
<dbReference type="InterPro" id="IPR019775">
    <property type="entry name" value="WD40_repeat_CS"/>
</dbReference>